<evidence type="ECO:0000313" key="12">
    <source>
        <dbReference type="Proteomes" id="UP000494203"/>
    </source>
</evidence>
<dbReference type="InterPro" id="IPR023229">
    <property type="entry name" value="T2SS_M_periplasmic_sf"/>
</dbReference>
<keyword evidence="9 10" id="KW-0472">Membrane</keyword>
<evidence type="ECO:0000256" key="4">
    <source>
        <dbReference type="ARBA" id="ARBA00022475"/>
    </source>
</evidence>
<dbReference type="EMBL" id="CADIKZ010000008">
    <property type="protein sequence ID" value="CAB3881127.1"/>
    <property type="molecule type" value="Genomic_DNA"/>
</dbReference>
<sequence length="192" mass="20289">MTLIERLGARWRATCKPLAPAADRARQRYQALAPRERRLVTGAGLLLALALVFTLLVEPALDTARTLREELPRLRGQAALVADLTTQAAALRKHAAAPATALPTAADLGASLARAGLPADHWTLEPPGQGDSVTLAVTELPASALLRWLEDSTADWGLAVRQVALTRATNANGRPLPGLVNGRVTLALPARS</sequence>
<dbReference type="GO" id="GO:0005886">
    <property type="term" value="C:plasma membrane"/>
    <property type="evidence" value="ECO:0007669"/>
    <property type="project" value="UniProtKB-SubCell"/>
</dbReference>
<keyword evidence="4" id="KW-1003">Cell membrane</keyword>
<dbReference type="SUPFAM" id="SSF103054">
    <property type="entry name" value="General secretion pathway protein M, EpsM"/>
    <property type="match status" value="1"/>
</dbReference>
<evidence type="ECO:0000256" key="2">
    <source>
        <dbReference type="ARBA" id="ARBA00010637"/>
    </source>
</evidence>
<gene>
    <name evidence="11" type="ORF">LMG26788_03292</name>
</gene>
<dbReference type="RefSeq" id="WP_175134562.1">
    <property type="nucleotide sequence ID" value="NZ_CADIJV010000024.1"/>
</dbReference>
<evidence type="ECO:0000313" key="11">
    <source>
        <dbReference type="EMBL" id="CAB3881127.1"/>
    </source>
</evidence>
<keyword evidence="8 10" id="KW-1133">Transmembrane helix</keyword>
<dbReference type="GO" id="GO:0015628">
    <property type="term" value="P:protein secretion by the type II secretion system"/>
    <property type="evidence" value="ECO:0007669"/>
    <property type="project" value="InterPro"/>
</dbReference>
<evidence type="ECO:0000256" key="1">
    <source>
        <dbReference type="ARBA" id="ARBA00004377"/>
    </source>
</evidence>
<evidence type="ECO:0000256" key="6">
    <source>
        <dbReference type="ARBA" id="ARBA00022692"/>
    </source>
</evidence>
<keyword evidence="3" id="KW-0813">Transport</keyword>
<dbReference type="Gene3D" id="3.30.1360.100">
    <property type="entry name" value="General secretion pathway protein M, EpsM"/>
    <property type="match status" value="1"/>
</dbReference>
<protein>
    <recommendedName>
        <fullName evidence="13">General secretion pathway protein GspM</fullName>
    </recommendedName>
</protein>
<feature type="transmembrane region" description="Helical" evidence="10">
    <location>
        <begin position="39"/>
        <end position="57"/>
    </location>
</feature>
<evidence type="ECO:0000256" key="5">
    <source>
        <dbReference type="ARBA" id="ARBA00022519"/>
    </source>
</evidence>
<evidence type="ECO:0000256" key="7">
    <source>
        <dbReference type="ARBA" id="ARBA00022927"/>
    </source>
</evidence>
<organism evidence="11 12">
    <name type="scientific">Achromobacter pulmonis</name>
    <dbReference type="NCBI Taxonomy" id="1389932"/>
    <lineage>
        <taxon>Bacteria</taxon>
        <taxon>Pseudomonadati</taxon>
        <taxon>Pseudomonadota</taxon>
        <taxon>Betaproteobacteria</taxon>
        <taxon>Burkholderiales</taxon>
        <taxon>Alcaligenaceae</taxon>
        <taxon>Achromobacter</taxon>
    </lineage>
</organism>
<dbReference type="Pfam" id="PF04612">
    <property type="entry name" value="T2SSM"/>
    <property type="match status" value="1"/>
</dbReference>
<name>A0A6S7DFB4_9BURK</name>
<dbReference type="Proteomes" id="UP000494203">
    <property type="component" value="Unassembled WGS sequence"/>
</dbReference>
<evidence type="ECO:0000256" key="9">
    <source>
        <dbReference type="ARBA" id="ARBA00023136"/>
    </source>
</evidence>
<evidence type="ECO:0008006" key="13">
    <source>
        <dbReference type="Google" id="ProtNLM"/>
    </source>
</evidence>
<keyword evidence="6 10" id="KW-0812">Transmembrane</keyword>
<dbReference type="InterPro" id="IPR007690">
    <property type="entry name" value="T2SS_GspM"/>
</dbReference>
<evidence type="ECO:0000256" key="3">
    <source>
        <dbReference type="ARBA" id="ARBA00022448"/>
    </source>
</evidence>
<comment type="similarity">
    <text evidence="2">Belongs to the GSP M family.</text>
</comment>
<comment type="subcellular location">
    <subcellularLocation>
        <location evidence="1">Cell inner membrane</location>
        <topology evidence="1">Single-pass membrane protein</topology>
    </subcellularLocation>
</comment>
<keyword evidence="5" id="KW-0997">Cell inner membrane</keyword>
<proteinExistence type="inferred from homology"/>
<keyword evidence="7" id="KW-0653">Protein transport</keyword>
<reference evidence="11 12" key="1">
    <citation type="submission" date="2020-04" db="EMBL/GenBank/DDBJ databases">
        <authorList>
            <person name="De Canck E."/>
        </authorList>
    </citation>
    <scope>NUCLEOTIDE SEQUENCE [LARGE SCALE GENOMIC DNA]</scope>
    <source>
        <strain evidence="11 12">LMG 26788</strain>
    </source>
</reference>
<keyword evidence="12" id="KW-1185">Reference proteome</keyword>
<dbReference type="AlphaFoldDB" id="A0A6S7DFB4"/>
<evidence type="ECO:0000256" key="10">
    <source>
        <dbReference type="SAM" id="Phobius"/>
    </source>
</evidence>
<dbReference type="GO" id="GO:0015627">
    <property type="term" value="C:type II protein secretion system complex"/>
    <property type="evidence" value="ECO:0007669"/>
    <property type="project" value="InterPro"/>
</dbReference>
<evidence type="ECO:0000256" key="8">
    <source>
        <dbReference type="ARBA" id="ARBA00022989"/>
    </source>
</evidence>
<accession>A0A6S7DFB4</accession>